<dbReference type="InterPro" id="IPR000644">
    <property type="entry name" value="CBS_dom"/>
</dbReference>
<evidence type="ECO:0000259" key="4">
    <source>
        <dbReference type="PROSITE" id="PS51371"/>
    </source>
</evidence>
<dbReference type="Gramene" id="GBG64636">
    <property type="protein sequence ID" value="GBG64636"/>
    <property type="gene ID" value="CBR_g45690"/>
</dbReference>
<evidence type="ECO:0000313" key="6">
    <source>
        <dbReference type="Proteomes" id="UP000265515"/>
    </source>
</evidence>
<protein>
    <recommendedName>
        <fullName evidence="4">CBS domain-containing protein</fullName>
    </recommendedName>
</protein>
<keyword evidence="1 2" id="KW-0129">CBS domain</keyword>
<dbReference type="PANTHER" id="PTHR43080">
    <property type="entry name" value="CBS DOMAIN-CONTAINING PROTEIN CBSX3, MITOCHONDRIAL"/>
    <property type="match status" value="1"/>
</dbReference>
<keyword evidence="6" id="KW-1185">Reference proteome</keyword>
<dbReference type="AlphaFoldDB" id="A0A388K3N7"/>
<organism evidence="5 6">
    <name type="scientific">Chara braunii</name>
    <name type="common">Braun's stonewort</name>
    <dbReference type="NCBI Taxonomy" id="69332"/>
    <lineage>
        <taxon>Eukaryota</taxon>
        <taxon>Viridiplantae</taxon>
        <taxon>Streptophyta</taxon>
        <taxon>Charophyceae</taxon>
        <taxon>Charales</taxon>
        <taxon>Characeae</taxon>
        <taxon>Chara</taxon>
    </lineage>
</organism>
<keyword evidence="3" id="KW-0175">Coiled coil</keyword>
<evidence type="ECO:0000256" key="2">
    <source>
        <dbReference type="PROSITE-ProRule" id="PRU00703"/>
    </source>
</evidence>
<dbReference type="Pfam" id="PF00571">
    <property type="entry name" value="CBS"/>
    <property type="match status" value="2"/>
</dbReference>
<dbReference type="OrthoDB" id="418595at2759"/>
<sequence length="363" mass="37454">MLGTTPTAVSSGDRSLPSVHGVLTVGFDGRACTVLGVRSRNGMGREEEEEAFSLLAKRWGNTCKLAGMIERTFCSGVAASAAAGGGGGGERGGEAGGGGGHFGSGGRSFCSSTAAAAGEGGGGGGGGGGGHFGSGGGIVITSDSAAAAMAKRGRKFGGKRQTVVTAAAAKPANQADSNLKTVEEKKAAAEEEDAVMEESKSLSARMKDVLNMKVSKQCKAKAPPFLTCRADDLVIDAVKKMNAGDVGSLVVVDANSVTTDYPMGIVTERDILKKVVAEGREPKTTKVGEVMTGKETLVVSTPDVSAYECMRLMAVHRIRHIPIVLGPEQKLVGIVSIRDMVETILREKEDVQRRLQNYISGIY</sequence>
<dbReference type="SUPFAM" id="SSF54631">
    <property type="entry name" value="CBS-domain pair"/>
    <property type="match status" value="1"/>
</dbReference>
<gene>
    <name evidence="5" type="ORF">CBR_g45690</name>
</gene>
<dbReference type="PANTHER" id="PTHR43080:SF2">
    <property type="entry name" value="CBS DOMAIN-CONTAINING PROTEIN"/>
    <property type="match status" value="1"/>
</dbReference>
<feature type="domain" description="CBS" evidence="4">
    <location>
        <begin position="291"/>
        <end position="351"/>
    </location>
</feature>
<dbReference type="InterPro" id="IPR051257">
    <property type="entry name" value="Diverse_CBS-Domain"/>
</dbReference>
<dbReference type="EMBL" id="BFEA01000052">
    <property type="protein sequence ID" value="GBG64636.1"/>
    <property type="molecule type" value="Genomic_DNA"/>
</dbReference>
<dbReference type="PROSITE" id="PS51371">
    <property type="entry name" value="CBS"/>
    <property type="match status" value="2"/>
</dbReference>
<dbReference type="SMART" id="SM00116">
    <property type="entry name" value="CBS"/>
    <property type="match status" value="2"/>
</dbReference>
<accession>A0A388K3N7</accession>
<evidence type="ECO:0000256" key="1">
    <source>
        <dbReference type="ARBA" id="ARBA00023122"/>
    </source>
</evidence>
<feature type="domain" description="CBS" evidence="4">
    <location>
        <begin position="221"/>
        <end position="282"/>
    </location>
</feature>
<dbReference type="InterPro" id="IPR046342">
    <property type="entry name" value="CBS_dom_sf"/>
</dbReference>
<name>A0A388K3N7_CHABU</name>
<dbReference type="STRING" id="69332.A0A388K3N7"/>
<feature type="coiled-coil region" evidence="3">
    <location>
        <begin position="172"/>
        <end position="199"/>
    </location>
</feature>
<dbReference type="Proteomes" id="UP000265515">
    <property type="component" value="Unassembled WGS sequence"/>
</dbReference>
<proteinExistence type="predicted"/>
<comment type="caution">
    <text evidence="5">The sequence shown here is derived from an EMBL/GenBank/DDBJ whole genome shotgun (WGS) entry which is preliminary data.</text>
</comment>
<reference evidence="5 6" key="1">
    <citation type="journal article" date="2018" name="Cell">
        <title>The Chara Genome: Secondary Complexity and Implications for Plant Terrestrialization.</title>
        <authorList>
            <person name="Nishiyama T."/>
            <person name="Sakayama H."/>
            <person name="Vries J.D."/>
            <person name="Buschmann H."/>
            <person name="Saint-Marcoux D."/>
            <person name="Ullrich K.K."/>
            <person name="Haas F.B."/>
            <person name="Vanderstraeten L."/>
            <person name="Becker D."/>
            <person name="Lang D."/>
            <person name="Vosolsobe S."/>
            <person name="Rombauts S."/>
            <person name="Wilhelmsson P.K.I."/>
            <person name="Janitza P."/>
            <person name="Kern R."/>
            <person name="Heyl A."/>
            <person name="Rumpler F."/>
            <person name="Villalobos L.I.A.C."/>
            <person name="Clay J.M."/>
            <person name="Skokan R."/>
            <person name="Toyoda A."/>
            <person name="Suzuki Y."/>
            <person name="Kagoshima H."/>
            <person name="Schijlen E."/>
            <person name="Tajeshwar N."/>
            <person name="Catarino B."/>
            <person name="Hetherington A.J."/>
            <person name="Saltykova A."/>
            <person name="Bonnot C."/>
            <person name="Breuninger H."/>
            <person name="Symeonidi A."/>
            <person name="Radhakrishnan G.V."/>
            <person name="Van Nieuwerburgh F."/>
            <person name="Deforce D."/>
            <person name="Chang C."/>
            <person name="Karol K.G."/>
            <person name="Hedrich R."/>
            <person name="Ulvskov P."/>
            <person name="Glockner G."/>
            <person name="Delwiche C.F."/>
            <person name="Petrasek J."/>
            <person name="Van de Peer Y."/>
            <person name="Friml J."/>
            <person name="Beilby M."/>
            <person name="Dolan L."/>
            <person name="Kohara Y."/>
            <person name="Sugano S."/>
            <person name="Fujiyama A."/>
            <person name="Delaux P.-M."/>
            <person name="Quint M."/>
            <person name="TheiBen G."/>
            <person name="Hagemann M."/>
            <person name="Harholt J."/>
            <person name="Dunand C."/>
            <person name="Zachgo S."/>
            <person name="Langdale J."/>
            <person name="Maumus F."/>
            <person name="Straeten D.V.D."/>
            <person name="Gould S.B."/>
            <person name="Rensing S.A."/>
        </authorList>
    </citation>
    <scope>NUCLEOTIDE SEQUENCE [LARGE SCALE GENOMIC DNA]</scope>
    <source>
        <strain evidence="5 6">S276</strain>
    </source>
</reference>
<dbReference type="Gene3D" id="3.10.580.10">
    <property type="entry name" value="CBS-domain"/>
    <property type="match status" value="1"/>
</dbReference>
<evidence type="ECO:0000313" key="5">
    <source>
        <dbReference type="EMBL" id="GBG64636.1"/>
    </source>
</evidence>
<evidence type="ECO:0000256" key="3">
    <source>
        <dbReference type="SAM" id="Coils"/>
    </source>
</evidence>